<feature type="compositionally biased region" description="Basic and acidic residues" evidence="1">
    <location>
        <begin position="575"/>
        <end position="588"/>
    </location>
</feature>
<dbReference type="PROSITE" id="PS00028">
    <property type="entry name" value="ZINC_FINGER_C2H2_1"/>
    <property type="match status" value="1"/>
</dbReference>
<evidence type="ECO:0000256" key="1">
    <source>
        <dbReference type="SAM" id="MobiDB-lite"/>
    </source>
</evidence>
<feature type="region of interest" description="Disordered" evidence="1">
    <location>
        <begin position="956"/>
        <end position="975"/>
    </location>
</feature>
<feature type="compositionally biased region" description="Acidic residues" evidence="1">
    <location>
        <begin position="1855"/>
        <end position="1866"/>
    </location>
</feature>
<feature type="compositionally biased region" description="Polar residues" evidence="1">
    <location>
        <begin position="1129"/>
        <end position="1151"/>
    </location>
</feature>
<feature type="compositionally biased region" description="Polar residues" evidence="1">
    <location>
        <begin position="273"/>
        <end position="288"/>
    </location>
</feature>
<feature type="region of interest" description="Disordered" evidence="1">
    <location>
        <begin position="559"/>
        <end position="591"/>
    </location>
</feature>
<organism evidence="3 4">
    <name type="scientific">Tuber aestivum</name>
    <name type="common">summer truffle</name>
    <dbReference type="NCBI Taxonomy" id="59557"/>
    <lineage>
        <taxon>Eukaryota</taxon>
        <taxon>Fungi</taxon>
        <taxon>Dikarya</taxon>
        <taxon>Ascomycota</taxon>
        <taxon>Pezizomycotina</taxon>
        <taxon>Pezizomycetes</taxon>
        <taxon>Pezizales</taxon>
        <taxon>Tuberaceae</taxon>
        <taxon>Tuber</taxon>
    </lineage>
</organism>
<keyword evidence="4" id="KW-1185">Reference proteome</keyword>
<gene>
    <name evidence="3" type="ORF">GSTUAT00002334001</name>
</gene>
<feature type="region of interest" description="Disordered" evidence="1">
    <location>
        <begin position="730"/>
        <end position="869"/>
    </location>
</feature>
<feature type="compositionally biased region" description="Basic and acidic residues" evidence="1">
    <location>
        <begin position="1613"/>
        <end position="1630"/>
    </location>
</feature>
<feature type="compositionally biased region" description="Polar residues" evidence="1">
    <location>
        <begin position="88"/>
        <end position="97"/>
    </location>
</feature>
<proteinExistence type="predicted"/>
<feature type="compositionally biased region" description="Low complexity" evidence="1">
    <location>
        <begin position="1201"/>
        <end position="1211"/>
    </location>
</feature>
<feature type="region of interest" description="Disordered" evidence="1">
    <location>
        <begin position="1033"/>
        <end position="1084"/>
    </location>
</feature>
<feature type="compositionally biased region" description="Polar residues" evidence="1">
    <location>
        <begin position="749"/>
        <end position="760"/>
    </location>
</feature>
<feature type="compositionally biased region" description="Polar residues" evidence="1">
    <location>
        <begin position="1317"/>
        <end position="1331"/>
    </location>
</feature>
<evidence type="ECO:0000313" key="4">
    <source>
        <dbReference type="Proteomes" id="UP001412239"/>
    </source>
</evidence>
<feature type="compositionally biased region" description="Low complexity" evidence="1">
    <location>
        <begin position="639"/>
        <end position="664"/>
    </location>
</feature>
<feature type="compositionally biased region" description="Polar residues" evidence="1">
    <location>
        <begin position="233"/>
        <end position="251"/>
    </location>
</feature>
<feature type="region of interest" description="Disordered" evidence="1">
    <location>
        <begin position="1226"/>
        <end position="1357"/>
    </location>
</feature>
<dbReference type="Proteomes" id="UP001412239">
    <property type="component" value="Unassembled WGS sequence"/>
</dbReference>
<feature type="region of interest" description="Disordered" evidence="1">
    <location>
        <begin position="1600"/>
        <end position="1649"/>
    </location>
</feature>
<feature type="region of interest" description="Disordered" evidence="1">
    <location>
        <begin position="1113"/>
        <end position="1211"/>
    </location>
</feature>
<feature type="domain" description="C2H2-type" evidence="2">
    <location>
        <begin position="1657"/>
        <end position="1680"/>
    </location>
</feature>
<evidence type="ECO:0000259" key="2">
    <source>
        <dbReference type="PROSITE" id="PS00028"/>
    </source>
</evidence>
<feature type="region of interest" description="Disordered" evidence="1">
    <location>
        <begin position="1804"/>
        <end position="1866"/>
    </location>
</feature>
<feature type="compositionally biased region" description="Polar residues" evidence="1">
    <location>
        <begin position="296"/>
        <end position="311"/>
    </location>
</feature>
<evidence type="ECO:0000313" key="3">
    <source>
        <dbReference type="EMBL" id="CUS13625.1"/>
    </source>
</evidence>
<protein>
    <recommendedName>
        <fullName evidence="2">C2H2-type domain-containing protein</fullName>
    </recommendedName>
</protein>
<feature type="compositionally biased region" description="Polar residues" evidence="1">
    <location>
        <begin position="1236"/>
        <end position="1252"/>
    </location>
</feature>
<feature type="region of interest" description="Disordered" evidence="1">
    <location>
        <begin position="1"/>
        <end position="128"/>
    </location>
</feature>
<feature type="region of interest" description="Disordered" evidence="1">
    <location>
        <begin position="193"/>
        <end position="251"/>
    </location>
</feature>
<feature type="compositionally biased region" description="Polar residues" evidence="1">
    <location>
        <begin position="18"/>
        <end position="40"/>
    </location>
</feature>
<feature type="region of interest" description="Disordered" evidence="1">
    <location>
        <begin position="451"/>
        <end position="531"/>
    </location>
</feature>
<feature type="region of interest" description="Disordered" evidence="1">
    <location>
        <begin position="615"/>
        <end position="691"/>
    </location>
</feature>
<feature type="compositionally biased region" description="Low complexity" evidence="1">
    <location>
        <begin position="452"/>
        <end position="472"/>
    </location>
</feature>
<sequence length="1866" mass="203499">MSSNNSFSYNSHHVPTKNPAQYKSSLPSHNINQTFHQQPSAGGYVRPEYVAPQNWAPYSPGQHAYASQQTPSGESGGVGGSSGRSDGMTPTSQAQVRATTTATITPPAHQNQNGIGARQVSGAGTGGYDYVTAYSHEASYAQVSSAPSTSADSLQSQFRTTAPSSQQYFNYSSIPQHTAADYVPAYQATASTTSTAHISQTHQTQSRATKPGLQQQRLQTSRSSVQVPEKPASTYTTYQSTHNTAPPQQQPLFSATQNHSLLSAALAQPIINNPQDSSAQSTPATRSATPEVPYSSGPSYQRTNVQAASQQPLSMLRTQLSTVSNRQAPIVGSSAQSDDREDLFRPVRAPRGNGESMQNTMDVQDQQHTTPNYARTLQEQHQEYQYQHQAQNQTEARVQAQARAEVKSRVEEQMQAEAKVQAEAVAQTEAKARAEAQARVQAQAQAEREAQARVQAQAQAERESQAQIQAQAPNHSQATKKPRKRSQGRTKQEKSSYQSPDQHQVNQQYQQYQEYQHHQQNQQRDYQQPQQFRCYQSQVQQTTRSNDQQQLETCVHPTPFRDAATHLPPLTGYHPEPEHHHEVRESQQRPETYTTYHPQDRNLTANASQYHPQYQLEPQQPPRHGSPSQNSTHNPQPQPVSQPQFQQSSQYHSPPEPQYPAQEQQRQHLPHSTPQTPEIPEPKPANLGPIDPTALEQQMRDMVERMRYYQSQDPHTFQAVWDSVRKSSSNANAIASGGDDGHPKAIMPNTGNSQRRISNVSSPPPISSPLARTVSVASVGGHTVGEDTPLQPPQSETYEDYHSRTSSNREVNPVLDHQPPFDLVRQNHSVPQEPEQLPQPPQVPAQSIPLDQIPTVPPPNQSPSTPSVSRAIGTRCTQAHNNTSRHGWDIGQKKRVARAVASYLCSTSGNVISEEAVMELLDKNNHFVSLCEKLENRGFKFDRGVFARKLLQETSGAKMGKPKPKERESYSGGARVLGEVDDKQEKDIQEKQQQAVRPSLIVKLPLTRSVASAGANTDTPIQPQSPPRAVNEILSRPLAPPPTAQTSTHPMKTPPQAGTFTAAPRGRGRPRKNPIGANFGPPVTPAAQIIQQSSLPTPPVTVSSNPQNNISLLSITSSPLSTPTGTSAPMPNQDSQLQSRSTVNDSVNNDNIPEIPRNPTPQSVRAAHPTPPPRPYSSLGHRKDPQFVTPSLVFRTPTPPTSTVYPTPLTTATTTTTASTTFEQNHLNSFPPEMASPNSTVGSARGSQNTGHGPTERNELEKSCEEPAASAGPSDKQKSLVVKLHLPKSSQPKVRKPTLLRAENAPVIDLTDPTPEPQSINSSPNPESAATNPREVQKTKQTSPEPSVMPAQPPKPEIVLSEQPVSHIRRSTVGRRSKYNPDTIVADLLRTVGRHPALPTLNSGLEVLKDTLPNYFSGPVDLTTIRWDILDPPPPFVHGDETEDEAEILDRSLGTVGVGGGLAGVVASAVPPPRRRGRKKKGDVASSVPGPVRPASTAIPLPRPRGRPKKGTSITPIRGAIISNASGDAGGPSNSAGFTRPTGGASVDSADIPGEGPSSRVASSEAGGRQRASVGASGLRNFSTPSGSSIAVVVPAMSRTSRSEYLATPSNDSNDRKRKSEERAEGERAGKTPKLSVRPRSQKSNRPEPSGFKIFECRWKHCRARLHNFETLRKHVFKAHKKLTTYKAYACLWASCHREPPEEMKKRAKELGTTLPDKISHDFKIGEEWEAHMDEKHLAQVKEELGLGPAVLPSDYESGISDVDYMSDRDGHPVTPLAVLAPPGYRFTPPPGFPVNPQFRLAHGLPAPPARRRRNAANREGVLGVVRNLAAGSSDPEKPDDDDDEGWKADQIPVVEEEDVQMNDGN</sequence>
<dbReference type="InterPro" id="IPR013087">
    <property type="entry name" value="Znf_C2H2_type"/>
</dbReference>
<feature type="region of interest" description="Disordered" evidence="1">
    <location>
        <begin position="1467"/>
        <end position="1587"/>
    </location>
</feature>
<feature type="compositionally biased region" description="Low complexity" evidence="1">
    <location>
        <begin position="1"/>
        <end position="11"/>
    </location>
</feature>
<reference evidence="3" key="1">
    <citation type="submission" date="2015-10" db="EMBL/GenBank/DDBJ databases">
        <authorList>
            <person name="Regsiter A."/>
            <person name="william w."/>
        </authorList>
    </citation>
    <scope>NUCLEOTIDE SEQUENCE</scope>
    <source>
        <strain evidence="3">Montdore</strain>
    </source>
</reference>
<feature type="compositionally biased region" description="Low complexity" evidence="1">
    <location>
        <begin position="213"/>
        <end position="227"/>
    </location>
</feature>
<feature type="compositionally biased region" description="Low complexity" evidence="1">
    <location>
        <begin position="502"/>
        <end position="531"/>
    </location>
</feature>
<feature type="compositionally biased region" description="Low complexity" evidence="1">
    <location>
        <begin position="98"/>
        <end position="108"/>
    </location>
</feature>
<feature type="region of interest" description="Disordered" evidence="1">
    <location>
        <begin position="273"/>
        <end position="311"/>
    </location>
</feature>
<name>A0A292Q3U1_9PEZI</name>
<feature type="compositionally biased region" description="Basic and acidic residues" evidence="1">
    <location>
        <begin position="1254"/>
        <end position="1265"/>
    </location>
</feature>
<feature type="compositionally biased region" description="Low complexity" evidence="1">
    <location>
        <begin position="1113"/>
        <end position="1127"/>
    </location>
</feature>
<feature type="compositionally biased region" description="Low complexity" evidence="1">
    <location>
        <begin position="193"/>
        <end position="206"/>
    </location>
</feature>
<accession>A0A292Q3U1</accession>
<feature type="compositionally biased region" description="Basic residues" evidence="1">
    <location>
        <begin position="478"/>
        <end position="488"/>
    </location>
</feature>
<dbReference type="EMBL" id="LN890970">
    <property type="protein sequence ID" value="CUS13625.1"/>
    <property type="molecule type" value="Genomic_DNA"/>
</dbReference>